<dbReference type="SMART" id="SM00164">
    <property type="entry name" value="TBC"/>
    <property type="match status" value="1"/>
</dbReference>
<dbReference type="AlphaFoldDB" id="A0A316V2F7"/>
<feature type="compositionally biased region" description="Polar residues" evidence="4">
    <location>
        <begin position="55"/>
        <end position="72"/>
    </location>
</feature>
<feature type="region of interest" description="Disordered" evidence="4">
    <location>
        <begin position="1"/>
        <end position="207"/>
    </location>
</feature>
<evidence type="ECO:0000256" key="1">
    <source>
        <dbReference type="ARBA" id="ARBA00022468"/>
    </source>
</evidence>
<accession>A0A316V2F7</accession>
<dbReference type="PANTHER" id="PTHR47219:SF9">
    <property type="entry name" value="GTPASE ACTIVATING PROTEIN AND CENTROSOME-ASSOCIATED, ISOFORM B"/>
    <property type="match status" value="1"/>
</dbReference>
<dbReference type="RefSeq" id="XP_025352039.1">
    <property type="nucleotide sequence ID" value="XM_025499705.1"/>
</dbReference>
<evidence type="ECO:0000259" key="5">
    <source>
        <dbReference type="PROSITE" id="PS50086"/>
    </source>
</evidence>
<dbReference type="Pfam" id="PF23436">
    <property type="entry name" value="RabGap-TBC_2"/>
    <property type="match status" value="1"/>
</dbReference>
<feature type="compositionally biased region" description="Polar residues" evidence="4">
    <location>
        <begin position="96"/>
        <end position="116"/>
    </location>
</feature>
<feature type="region of interest" description="Disordered" evidence="4">
    <location>
        <begin position="321"/>
        <end position="342"/>
    </location>
</feature>
<feature type="compositionally biased region" description="Polar residues" evidence="4">
    <location>
        <begin position="160"/>
        <end position="172"/>
    </location>
</feature>
<dbReference type="FunFam" id="1.10.8.270:FF:000001">
    <property type="entry name" value="TBC1 domain family member 1"/>
    <property type="match status" value="1"/>
</dbReference>
<dbReference type="OrthoDB" id="295078at2759"/>
<evidence type="ECO:0000313" key="6">
    <source>
        <dbReference type="EMBL" id="PWN31737.1"/>
    </source>
</evidence>
<name>A0A316V2F7_9BASI</name>
<dbReference type="GO" id="GO:0031267">
    <property type="term" value="F:small GTPase binding"/>
    <property type="evidence" value="ECO:0007669"/>
    <property type="project" value="TreeGrafter"/>
</dbReference>
<dbReference type="GO" id="GO:0005096">
    <property type="term" value="F:GTPase activator activity"/>
    <property type="evidence" value="ECO:0007669"/>
    <property type="project" value="UniProtKB-KW"/>
</dbReference>
<feature type="compositionally biased region" description="Basic and acidic residues" evidence="4">
    <location>
        <begin position="321"/>
        <end position="341"/>
    </location>
</feature>
<keyword evidence="1" id="KW-0343">GTPase activation</keyword>
<feature type="coiled-coil region" evidence="3">
    <location>
        <begin position="704"/>
        <end position="745"/>
    </location>
</feature>
<reference evidence="6 7" key="1">
    <citation type="journal article" date="2018" name="Mol. Biol. Evol.">
        <title>Broad Genomic Sampling Reveals a Smut Pathogenic Ancestry of the Fungal Clade Ustilaginomycotina.</title>
        <authorList>
            <person name="Kijpornyongpan T."/>
            <person name="Mondo S.J."/>
            <person name="Barry K."/>
            <person name="Sandor L."/>
            <person name="Lee J."/>
            <person name="Lipzen A."/>
            <person name="Pangilinan J."/>
            <person name="LaButti K."/>
            <person name="Hainaut M."/>
            <person name="Henrissat B."/>
            <person name="Grigoriev I.V."/>
            <person name="Spatafora J.W."/>
            <person name="Aime M.C."/>
        </authorList>
    </citation>
    <scope>NUCLEOTIDE SEQUENCE [LARGE SCALE GENOMIC DNA]</scope>
    <source>
        <strain evidence="6 7">MCA 3882</strain>
    </source>
</reference>
<keyword evidence="2 3" id="KW-0175">Coiled coil</keyword>
<dbReference type="SUPFAM" id="SSF47923">
    <property type="entry name" value="Ypt/Rab-GAP domain of gyp1p"/>
    <property type="match status" value="2"/>
</dbReference>
<dbReference type="PROSITE" id="PS50086">
    <property type="entry name" value="TBC_RABGAP"/>
    <property type="match status" value="1"/>
</dbReference>
<gene>
    <name evidence="6" type="ORF">FA14DRAFT_162641</name>
</gene>
<dbReference type="PANTHER" id="PTHR47219">
    <property type="entry name" value="RAB GTPASE-ACTIVATING PROTEIN 1-LIKE"/>
    <property type="match status" value="1"/>
</dbReference>
<evidence type="ECO:0000256" key="2">
    <source>
        <dbReference type="ARBA" id="ARBA00023054"/>
    </source>
</evidence>
<dbReference type="GeneID" id="37021486"/>
<dbReference type="Gene3D" id="1.10.472.80">
    <property type="entry name" value="Ypt/Rab-GAP domain of gyp1p, domain 3"/>
    <property type="match status" value="1"/>
</dbReference>
<feature type="domain" description="Rab-GAP TBC" evidence="5">
    <location>
        <begin position="408"/>
        <end position="593"/>
    </location>
</feature>
<dbReference type="STRING" id="1280837.A0A316V2F7"/>
<feature type="compositionally biased region" description="Basic and acidic residues" evidence="4">
    <location>
        <begin position="132"/>
        <end position="145"/>
    </location>
</feature>
<dbReference type="Gene3D" id="1.10.10.750">
    <property type="entry name" value="Ypt/Rab-GAP domain of gyp1p, domain 1"/>
    <property type="match status" value="1"/>
</dbReference>
<dbReference type="Gene3D" id="1.10.8.270">
    <property type="entry name" value="putative rabgap domain of human tbc1 domain family member 14 like domains"/>
    <property type="match status" value="1"/>
</dbReference>
<feature type="region of interest" description="Disordered" evidence="4">
    <location>
        <begin position="779"/>
        <end position="801"/>
    </location>
</feature>
<dbReference type="InParanoid" id="A0A316V2F7"/>
<dbReference type="InterPro" id="IPR035969">
    <property type="entry name" value="Rab-GAP_TBC_sf"/>
</dbReference>
<protein>
    <submittedName>
        <fullName evidence="6">TBC-domain-containing protein</fullName>
    </submittedName>
</protein>
<sequence length="801" mass="89188">MTSDSEKHSPAHSDDDQAFQDAADGSGNEQEVNKHVSTSSQSTLGEKKAEDEAESQSTVDSKTSRIASSVKSLMSRFEGGGNQKPESVDIPKGKATKSTSSSIDENEGYQTLNQNEDTADGSTEDSIAYTHDSNEDSKGHADHTGESTISTENFSKDSGHATSEGSDSTQMAPSEGAPSLLDPTETISNPFSIPLTPDGRDDSVENAPATPRAALKRFSASTIEEESTGGTVDVPEHNISYVNPNRFSSVSLSTTQPYSSKRNTINLGQTEIPITPGEQATGSSEFLARNTARLSVHEGQRNSMNNTEKLKEKLNELRNAHEREHSAGRTQNGHDHAREVQQDGLQEEPLFEYENEDAKDYNTNIEGPVDYETSEEGIDWDFWGDVMSNYQDIARTQPRKLSKAIQAGIPAALRGMMWQLMSSSKDEEMEIIYAYYLKQTSPHEKMIRKDLARTFPGQVYFQDGKGIGQENLFNVVKAYSLYDEECGYCQGMQFVVGPLLLNMPDEEAFSTLVRLMKSYDLRGHFVPNMPSLQLRLFQFERLLEECLPLLHRHLVRQGVKSSMYASGWIMTLFTYRSPLPICFRILDSVFAEGIEAIFRFALALMKKNEDQLLQMSFDEAVPLLAARIFDIYRKDPLQDTEEDGTHTPDANASPDGNGEPHSSTESSQDEYKVGEFVRDAFQFKITPFMLDSYASDFAEQVRAATAHRREIETLKVENRSLQIRVKSLEDQLGAVQQEHVDLVKNVVMSKLAKEEMAEELMRYKMMYAEAALLVDQTNATSHSQPISPSPSLTASIRQSQG</sequence>
<evidence type="ECO:0000256" key="3">
    <source>
        <dbReference type="SAM" id="Coils"/>
    </source>
</evidence>
<evidence type="ECO:0000256" key="4">
    <source>
        <dbReference type="SAM" id="MobiDB-lite"/>
    </source>
</evidence>
<dbReference type="InterPro" id="IPR000195">
    <property type="entry name" value="Rab-GAP-TBC_dom"/>
</dbReference>
<evidence type="ECO:0000313" key="7">
    <source>
        <dbReference type="Proteomes" id="UP000245771"/>
    </source>
</evidence>
<keyword evidence="7" id="KW-1185">Reference proteome</keyword>
<feature type="compositionally biased region" description="Polar residues" evidence="4">
    <location>
        <begin position="27"/>
        <end position="44"/>
    </location>
</feature>
<feature type="compositionally biased region" description="Basic and acidic residues" evidence="4">
    <location>
        <begin position="1"/>
        <end position="15"/>
    </location>
</feature>
<dbReference type="InterPro" id="IPR050302">
    <property type="entry name" value="Rab_GAP_TBC_domain"/>
</dbReference>
<organism evidence="6 7">
    <name type="scientific">Meira miltonrushii</name>
    <dbReference type="NCBI Taxonomy" id="1280837"/>
    <lineage>
        <taxon>Eukaryota</taxon>
        <taxon>Fungi</taxon>
        <taxon>Dikarya</taxon>
        <taxon>Basidiomycota</taxon>
        <taxon>Ustilaginomycotina</taxon>
        <taxon>Exobasidiomycetes</taxon>
        <taxon>Exobasidiales</taxon>
        <taxon>Brachybasidiaceae</taxon>
        <taxon>Meira</taxon>
    </lineage>
</organism>
<dbReference type="EMBL" id="KZ819607">
    <property type="protein sequence ID" value="PWN31737.1"/>
    <property type="molecule type" value="Genomic_DNA"/>
</dbReference>
<dbReference type="Proteomes" id="UP000245771">
    <property type="component" value="Unassembled WGS sequence"/>
</dbReference>
<feature type="region of interest" description="Disordered" evidence="4">
    <location>
        <begin position="638"/>
        <end position="669"/>
    </location>
</feature>
<proteinExistence type="predicted"/>
<dbReference type="FunFam" id="1.10.10.750:FF:000003">
    <property type="entry name" value="GTPase activating protein (Evi5)"/>
    <property type="match status" value="1"/>
</dbReference>